<reference evidence="3" key="1">
    <citation type="submission" date="2017-01" db="EMBL/GenBank/DDBJ databases">
        <title>Comparative genomics of anhydrobiosis in the tardigrade Hypsibius dujardini.</title>
        <authorList>
            <person name="Yoshida Y."/>
            <person name="Koutsovoulos G."/>
            <person name="Laetsch D."/>
            <person name="Stevens L."/>
            <person name="Kumar S."/>
            <person name="Horikawa D."/>
            <person name="Ishino K."/>
            <person name="Komine S."/>
            <person name="Tomita M."/>
            <person name="Blaxter M."/>
            <person name="Arakawa K."/>
        </authorList>
    </citation>
    <scope>NUCLEOTIDE SEQUENCE [LARGE SCALE GENOMIC DNA]</scope>
    <source>
        <strain evidence="3">Z151</strain>
    </source>
</reference>
<dbReference type="CDD" id="cd11290">
    <property type="entry name" value="gelsolin_S1_like"/>
    <property type="match status" value="1"/>
</dbReference>
<evidence type="ECO:0000259" key="1">
    <source>
        <dbReference type="Pfam" id="PF00626"/>
    </source>
</evidence>
<protein>
    <submittedName>
        <fullName evidence="2">Adseverin</fullName>
    </submittedName>
</protein>
<dbReference type="InterPro" id="IPR007123">
    <property type="entry name" value="Gelsolin-like_dom"/>
</dbReference>
<dbReference type="SUPFAM" id="SSF55753">
    <property type="entry name" value="Actin depolymerizing proteins"/>
    <property type="match status" value="3"/>
</dbReference>
<dbReference type="SMART" id="SM00262">
    <property type="entry name" value="GEL"/>
    <property type="match status" value="3"/>
</dbReference>
<dbReference type="InterPro" id="IPR029006">
    <property type="entry name" value="ADF-H/Gelsolin-like_dom_sf"/>
</dbReference>
<dbReference type="GO" id="GO:0008154">
    <property type="term" value="P:actin polymerization or depolymerization"/>
    <property type="evidence" value="ECO:0007669"/>
    <property type="project" value="TreeGrafter"/>
</dbReference>
<dbReference type="OrthoDB" id="6375767at2759"/>
<dbReference type="EMBL" id="MTYJ01000001">
    <property type="protein sequence ID" value="OQV26161.1"/>
    <property type="molecule type" value="Genomic_DNA"/>
</dbReference>
<comment type="caution">
    <text evidence="2">The sequence shown here is derived from an EMBL/GenBank/DDBJ whole genome shotgun (WGS) entry which is preliminary data.</text>
</comment>
<dbReference type="PANTHER" id="PTHR11977">
    <property type="entry name" value="VILLIN"/>
    <property type="match status" value="1"/>
</dbReference>
<dbReference type="PANTHER" id="PTHR11977:SF57">
    <property type="entry name" value="VILLIN-LIKE PROTEIN QUAIL"/>
    <property type="match status" value="1"/>
</dbReference>
<evidence type="ECO:0000313" key="3">
    <source>
        <dbReference type="Proteomes" id="UP000192578"/>
    </source>
</evidence>
<dbReference type="GO" id="GO:0051014">
    <property type="term" value="P:actin filament severing"/>
    <property type="evidence" value="ECO:0007669"/>
    <property type="project" value="TreeGrafter"/>
</dbReference>
<dbReference type="Pfam" id="PF00626">
    <property type="entry name" value="Gelsolin"/>
    <property type="match status" value="3"/>
</dbReference>
<dbReference type="GO" id="GO:0015629">
    <property type="term" value="C:actin cytoskeleton"/>
    <property type="evidence" value="ECO:0007669"/>
    <property type="project" value="TreeGrafter"/>
</dbReference>
<accession>A0A1W0XFM3</accession>
<dbReference type="GO" id="GO:0051016">
    <property type="term" value="P:barbed-end actin filament capping"/>
    <property type="evidence" value="ECO:0007669"/>
    <property type="project" value="TreeGrafter"/>
</dbReference>
<dbReference type="InterPro" id="IPR007122">
    <property type="entry name" value="Villin/Gelsolin"/>
</dbReference>
<evidence type="ECO:0000313" key="2">
    <source>
        <dbReference type="EMBL" id="OQV26161.1"/>
    </source>
</evidence>
<keyword evidence="3" id="KW-1185">Reference proteome</keyword>
<organism evidence="2 3">
    <name type="scientific">Hypsibius exemplaris</name>
    <name type="common">Freshwater tardigrade</name>
    <dbReference type="NCBI Taxonomy" id="2072580"/>
    <lineage>
        <taxon>Eukaryota</taxon>
        <taxon>Metazoa</taxon>
        <taxon>Ecdysozoa</taxon>
        <taxon>Tardigrada</taxon>
        <taxon>Eutardigrada</taxon>
        <taxon>Parachela</taxon>
        <taxon>Hypsibioidea</taxon>
        <taxon>Hypsibiidae</taxon>
        <taxon>Hypsibius</taxon>
    </lineage>
</organism>
<dbReference type="Proteomes" id="UP000192578">
    <property type="component" value="Unassembled WGS sequence"/>
</dbReference>
<feature type="domain" description="Gelsolin-like" evidence="1">
    <location>
        <begin position="299"/>
        <end position="365"/>
    </location>
</feature>
<dbReference type="AlphaFoldDB" id="A0A1W0XFM3"/>
<dbReference type="Gene3D" id="3.40.20.10">
    <property type="entry name" value="Severin"/>
    <property type="match status" value="3"/>
</dbReference>
<gene>
    <name evidence="2" type="ORF">BV898_00283</name>
</gene>
<feature type="domain" description="Gelsolin-like" evidence="1">
    <location>
        <begin position="170"/>
        <end position="232"/>
    </location>
</feature>
<dbReference type="GO" id="GO:0005546">
    <property type="term" value="F:phosphatidylinositol-4,5-bisphosphate binding"/>
    <property type="evidence" value="ECO:0007669"/>
    <property type="project" value="TreeGrafter"/>
</dbReference>
<feature type="domain" description="Gelsolin-like" evidence="1">
    <location>
        <begin position="33"/>
        <end position="125"/>
    </location>
</feature>
<dbReference type="GO" id="GO:0005737">
    <property type="term" value="C:cytoplasm"/>
    <property type="evidence" value="ECO:0007669"/>
    <property type="project" value="TreeGrafter"/>
</dbReference>
<proteinExistence type="predicted"/>
<sequence length="373" mass="42441">MSNVNKDGADPEFAKIPKDQTGFYIWRIEKMALAPVPTIFYGDFYTGDAYIVYSATNQGEQGGQLLKPKKFERTADYRIHFWLGENCSVDERTLAAYKTVELDSYFQDAPVQHREVQGFESTRFVSYFPKGIRYLKGGVATGLKLAEDGFRPKLFIVKGSKTPVARELPEISWRCMNDGDAFVLDAGERIFIYTGKHANKKEVFEATTIAQLFKDQPGESIVRVDDGREVDQLIGQNLELFEKFLPLAQKKLKPHTEADPDDKWNHETADKLTRLFKCSDASGKIEIRPLKEGLAPERSDLNSNDCFIIDAGRGKGGIWTWVGKKSTDQERTESTKYMTEYFKQQKYSEHTPAARIVDGGEPFEFKALFSGWR</sequence>
<dbReference type="GO" id="GO:0051015">
    <property type="term" value="F:actin filament binding"/>
    <property type="evidence" value="ECO:0007669"/>
    <property type="project" value="InterPro"/>
</dbReference>
<name>A0A1W0XFM3_HYPEX</name>